<dbReference type="EMBL" id="JADQTO010000031">
    <property type="protein sequence ID" value="MBG0567812.1"/>
    <property type="molecule type" value="Genomic_DNA"/>
</dbReference>
<dbReference type="InterPro" id="IPR019734">
    <property type="entry name" value="TPR_rpt"/>
</dbReference>
<evidence type="ECO:0000259" key="1">
    <source>
        <dbReference type="Pfam" id="PF12862"/>
    </source>
</evidence>
<dbReference type="AlphaFoldDB" id="A0A931CGZ0"/>
<dbReference type="PANTHER" id="PTHR19959:SF119">
    <property type="entry name" value="FUNGAL LIPASE-LIKE DOMAIN-CONTAINING PROTEIN"/>
    <property type="match status" value="1"/>
</dbReference>
<evidence type="ECO:0000313" key="2">
    <source>
        <dbReference type="EMBL" id="MBG0567812.1"/>
    </source>
</evidence>
<dbReference type="InterPro" id="IPR026000">
    <property type="entry name" value="Apc5_dom"/>
</dbReference>
<dbReference type="Pfam" id="PF12862">
    <property type="entry name" value="ANAPC5"/>
    <property type="match status" value="4"/>
</dbReference>
<dbReference type="InterPro" id="IPR027417">
    <property type="entry name" value="P-loop_NTPase"/>
</dbReference>
<dbReference type="SUPFAM" id="SSF48452">
    <property type="entry name" value="TPR-like"/>
    <property type="match status" value="1"/>
</dbReference>
<dbReference type="SUPFAM" id="SSF52540">
    <property type="entry name" value="P-loop containing nucleoside triphosphate hydrolases"/>
    <property type="match status" value="2"/>
</dbReference>
<dbReference type="SMART" id="SM00028">
    <property type="entry name" value="TPR"/>
    <property type="match status" value="3"/>
</dbReference>
<sequence>MRSHLVAQVSAAAGGGSGFRIARRLILTSAHVVGATSSAVDVVVGSLPQIFPGTVVWRGTPGGRDDAALVEITGDAPAGHPDRVRWGRLATGRPRTPCDTSGFPGWVRDANQRPEVWHSSGFINPGSGFYAERYVMTLDGTPPTANSGSPWRGLSGAALFSDRLLTGVVAADRAAGAHGHLFAVPVYAFGGNPGFLEVLARHRVSAPVLEPIEMQELAETEPPRGGSVAAFLRARDEVVAFRGQREPMRRLQEWATAPGARALLLHGPGGQGKTRVAQELCRRLSRDRWATLWLAGNAAADKVEVIADVEVPLLLVVDYAESRLAQLPAVLRAAARHDGARPLRLLLLARTAGQWWDDLKIDDPVAEEVLEQADTLALPPLELDTEGRGIAYETAVVDLARAMVGLPSYQQWDPDDLAGRLRRHGRRIERQATALALHMTALADLLDEAESTSATGAADAADDRVEDRLLRHERRHWRRAAQASAVLSALAPAALEDVLAVAMLLGAQAREHADTLLDHVEALNGSGRDVRRAVRDWIAALYPPPDNRYWGILQPDRLVERFVAHRLGAEPRLLDPLVPVARPAQLAQLIDVFARAVHHPGSPESLGRALTDLCIRYRDELYEHVAAAAPYVEESAPLVAALQQILLDDTLTLDDLRAYEVHLPSPGLLPGGLLIDPYTRLISGGEAEEKARGRPIPEMAGWYSTISAHRRQMGDDTGAHEAATQAVERQRVLAASGAEEALARLGTFLNNLAVCQSRLGQRVESLEAVKESYRIHRTLVEQEFMAHLPGLAHASTTLANRFADLGDYKRAVDAGREAVSIWRGLADGDSGTCRPMLAAALTDLSVHLSALRRNAPALLAAEEAVRILRELTAERPAVPYQASLARALTTYANRLGLRGRIAPAMAAAEEAAMLYRRLVGRGQETFRPNLAFALNNLAMVYTRADRNAQAANALQTAIGILRVLAKESPGYQDDLERALRNLAGVTKAGSNNALPVRDDSEPSKS</sequence>
<feature type="domain" description="Anaphase-promoting complex subunit 5" evidence="1">
    <location>
        <begin position="837"/>
        <end position="870"/>
    </location>
</feature>
<protein>
    <submittedName>
        <fullName evidence="2">Tetratricopeptide repeat protein</fullName>
    </submittedName>
</protein>
<organism evidence="2 3">
    <name type="scientific">Actinoplanes aureus</name>
    <dbReference type="NCBI Taxonomy" id="2792083"/>
    <lineage>
        <taxon>Bacteria</taxon>
        <taxon>Bacillati</taxon>
        <taxon>Actinomycetota</taxon>
        <taxon>Actinomycetes</taxon>
        <taxon>Micromonosporales</taxon>
        <taxon>Micromonosporaceae</taxon>
        <taxon>Actinoplanes</taxon>
    </lineage>
</organism>
<dbReference type="Gene3D" id="1.25.40.10">
    <property type="entry name" value="Tetratricopeptide repeat domain"/>
    <property type="match status" value="2"/>
</dbReference>
<evidence type="ECO:0000313" key="3">
    <source>
        <dbReference type="Proteomes" id="UP000598146"/>
    </source>
</evidence>
<proteinExistence type="predicted"/>
<dbReference type="InterPro" id="IPR009003">
    <property type="entry name" value="Peptidase_S1_PA"/>
</dbReference>
<dbReference type="InterPro" id="IPR011990">
    <property type="entry name" value="TPR-like_helical_dom_sf"/>
</dbReference>
<dbReference type="InterPro" id="IPR043504">
    <property type="entry name" value="Peptidase_S1_PA_chymotrypsin"/>
</dbReference>
<feature type="domain" description="Anaphase-promoting complex subunit 5" evidence="1">
    <location>
        <begin position="744"/>
        <end position="785"/>
    </location>
</feature>
<gene>
    <name evidence="2" type="ORF">I4J89_40870</name>
</gene>
<dbReference type="SUPFAM" id="SSF50494">
    <property type="entry name" value="Trypsin-like serine proteases"/>
    <property type="match status" value="1"/>
</dbReference>
<keyword evidence="3" id="KW-1185">Reference proteome</keyword>
<dbReference type="Proteomes" id="UP000598146">
    <property type="component" value="Unassembled WGS sequence"/>
</dbReference>
<dbReference type="Gene3D" id="2.40.10.10">
    <property type="entry name" value="Trypsin-like serine proteases"/>
    <property type="match status" value="1"/>
</dbReference>
<reference evidence="2" key="1">
    <citation type="submission" date="2020-11" db="EMBL/GenBank/DDBJ databases">
        <title>Isolation and identification of active actinomycetes.</title>
        <authorList>
            <person name="Sun X."/>
        </authorList>
    </citation>
    <scope>NUCLEOTIDE SEQUENCE</scope>
    <source>
        <strain evidence="2">NEAU-A11</strain>
    </source>
</reference>
<dbReference type="RefSeq" id="WP_196419590.1">
    <property type="nucleotide sequence ID" value="NZ_JADQTO010000031.1"/>
</dbReference>
<feature type="domain" description="Anaphase-promoting complex subunit 5" evidence="1">
    <location>
        <begin position="794"/>
        <end position="825"/>
    </location>
</feature>
<feature type="domain" description="Anaphase-promoting complex subunit 5" evidence="1">
    <location>
        <begin position="927"/>
        <end position="962"/>
    </location>
</feature>
<name>A0A931CGZ0_9ACTN</name>
<accession>A0A931CGZ0</accession>
<dbReference type="PANTHER" id="PTHR19959">
    <property type="entry name" value="KINESIN LIGHT CHAIN"/>
    <property type="match status" value="1"/>
</dbReference>
<comment type="caution">
    <text evidence="2">The sequence shown here is derived from an EMBL/GenBank/DDBJ whole genome shotgun (WGS) entry which is preliminary data.</text>
</comment>